<organism evidence="1 2">
    <name type="scientific">Pelosinus baikalensis</name>
    <dbReference type="NCBI Taxonomy" id="2892015"/>
    <lineage>
        <taxon>Bacteria</taxon>
        <taxon>Bacillati</taxon>
        <taxon>Bacillota</taxon>
        <taxon>Negativicutes</taxon>
        <taxon>Selenomonadales</taxon>
        <taxon>Sporomusaceae</taxon>
        <taxon>Pelosinus</taxon>
    </lineage>
</organism>
<protein>
    <submittedName>
        <fullName evidence="1">Uncharacterized protein</fullName>
    </submittedName>
</protein>
<dbReference type="EMBL" id="JAJHJB010000085">
    <property type="protein sequence ID" value="MCC5468634.1"/>
    <property type="molecule type" value="Genomic_DNA"/>
</dbReference>
<keyword evidence="2" id="KW-1185">Reference proteome</keyword>
<evidence type="ECO:0000313" key="2">
    <source>
        <dbReference type="Proteomes" id="UP001165492"/>
    </source>
</evidence>
<proteinExistence type="predicted"/>
<sequence length="81" mass="8690">MKATINRQLFIENISPIPATNGVSILIADGILSVASFGQGAIGRIPAYVLSNGQAFLKSEQWSQVVSIIENSPNLYTDINI</sequence>
<gene>
    <name evidence="1" type="ORF">LMF89_25180</name>
</gene>
<comment type="caution">
    <text evidence="1">The sequence shown here is derived from an EMBL/GenBank/DDBJ whole genome shotgun (WGS) entry which is preliminary data.</text>
</comment>
<dbReference type="RefSeq" id="WP_229537498.1">
    <property type="nucleotide sequence ID" value="NZ_JAJHJB010000085.1"/>
</dbReference>
<name>A0ABS8HZM7_9FIRM</name>
<accession>A0ABS8HZM7</accession>
<evidence type="ECO:0000313" key="1">
    <source>
        <dbReference type="EMBL" id="MCC5468634.1"/>
    </source>
</evidence>
<reference evidence="1" key="1">
    <citation type="submission" date="2021-11" db="EMBL/GenBank/DDBJ databases">
        <title>Description of a new species Pelosinus isolated from the bottom sediments of Lake Baikal.</title>
        <authorList>
            <person name="Zakharyuk A."/>
        </authorList>
    </citation>
    <scope>NUCLEOTIDE SEQUENCE</scope>
    <source>
        <strain evidence="1">Bkl1</strain>
    </source>
</reference>
<dbReference type="Proteomes" id="UP001165492">
    <property type="component" value="Unassembled WGS sequence"/>
</dbReference>